<reference evidence="1 2" key="1">
    <citation type="journal article" date="2019" name="Sci. Rep.">
        <title>Orb-weaving spider Araneus ventricosus genome elucidates the spidroin gene catalogue.</title>
        <authorList>
            <person name="Kono N."/>
            <person name="Nakamura H."/>
            <person name="Ohtoshi R."/>
            <person name="Moran D.A.P."/>
            <person name="Shinohara A."/>
            <person name="Yoshida Y."/>
            <person name="Fujiwara M."/>
            <person name="Mori M."/>
            <person name="Tomita M."/>
            <person name="Arakawa K."/>
        </authorList>
    </citation>
    <scope>NUCLEOTIDE SEQUENCE [LARGE SCALE GENOMIC DNA]</scope>
</reference>
<sequence length="144" mass="16626">MGDLVASPIVCRSTFRRESGVFHPFLASSHGFPCDADCSDTTDCRRQLWQGKVLGKLFIHLEALIRKDACLDYAAEVIPSWIEAYRFVGWNGRESQLRDRRVRDLIPQKHEKNLWYFIGRVTAKRSEDSRFDSTKAWEEAMAVS</sequence>
<dbReference type="AlphaFoldDB" id="A0A4Y2DWG1"/>
<dbReference type="Proteomes" id="UP000499080">
    <property type="component" value="Unassembled WGS sequence"/>
</dbReference>
<organism evidence="1 2">
    <name type="scientific">Araneus ventricosus</name>
    <name type="common">Orbweaver spider</name>
    <name type="synonym">Epeira ventricosa</name>
    <dbReference type="NCBI Taxonomy" id="182803"/>
    <lineage>
        <taxon>Eukaryota</taxon>
        <taxon>Metazoa</taxon>
        <taxon>Ecdysozoa</taxon>
        <taxon>Arthropoda</taxon>
        <taxon>Chelicerata</taxon>
        <taxon>Arachnida</taxon>
        <taxon>Araneae</taxon>
        <taxon>Araneomorphae</taxon>
        <taxon>Entelegynae</taxon>
        <taxon>Araneoidea</taxon>
        <taxon>Araneidae</taxon>
        <taxon>Araneus</taxon>
    </lineage>
</organism>
<name>A0A4Y2DWG1_ARAVE</name>
<keyword evidence="2" id="KW-1185">Reference proteome</keyword>
<dbReference type="EMBL" id="BGPR01000456">
    <property type="protein sequence ID" value="GBM21242.1"/>
    <property type="molecule type" value="Genomic_DNA"/>
</dbReference>
<protein>
    <submittedName>
        <fullName evidence="1">Uncharacterized protein</fullName>
    </submittedName>
</protein>
<comment type="caution">
    <text evidence="1">The sequence shown here is derived from an EMBL/GenBank/DDBJ whole genome shotgun (WGS) entry which is preliminary data.</text>
</comment>
<gene>
    <name evidence="1" type="ORF">AVEN_265837_1</name>
</gene>
<accession>A0A4Y2DWG1</accession>
<evidence type="ECO:0000313" key="2">
    <source>
        <dbReference type="Proteomes" id="UP000499080"/>
    </source>
</evidence>
<evidence type="ECO:0000313" key="1">
    <source>
        <dbReference type="EMBL" id="GBM21242.1"/>
    </source>
</evidence>
<proteinExistence type="predicted"/>